<name>A0ABW7HRV0_9ACTN</name>
<protein>
    <submittedName>
        <fullName evidence="2">GNAT family N-acetyltransferase</fullName>
    </submittedName>
</protein>
<reference evidence="2 3" key="1">
    <citation type="submission" date="2024-10" db="EMBL/GenBank/DDBJ databases">
        <authorList>
            <person name="Cho J.-C."/>
        </authorList>
    </citation>
    <scope>NUCLEOTIDE SEQUENCE [LARGE SCALE GENOMIC DNA]</scope>
    <source>
        <strain evidence="2 3">KCTC29696</strain>
    </source>
</reference>
<dbReference type="EMBL" id="JBIHMK010000028">
    <property type="protein sequence ID" value="MFH0248553.1"/>
    <property type="molecule type" value="Genomic_DNA"/>
</dbReference>
<proteinExistence type="predicted"/>
<gene>
    <name evidence="2" type="ORF">ACG5V6_10050</name>
</gene>
<dbReference type="Proteomes" id="UP001607069">
    <property type="component" value="Unassembled WGS sequence"/>
</dbReference>
<sequence length="314" mass="34295">MTSPASTVVRALAEGEARELFTSLPDPTASLVGRSLLGRPYTTVAEGGEYRPEWTWVALRDGEVVARAAFWGGPGDTEPIVLDWFDFTDRDAAVELLRRVPLRAEYELMLPPGWRGREEVRAAAEARIEAAGAAGYAFLVERLRYLWTPECGLPGRPGRLEFRPVPDGEAGDEEVLEVLRRIHSATLDAHALRAIAAGGVERAAREELDFFRWCPSPREWWRLAYTPRGELVGLQVPARNPSGPCVGFIGVVPGQRGRGYAYDLLVECTRQLVAEGAGAIAAATDVGNTPMAVHFARAGYPVVQRRVCMGRAAS</sequence>
<evidence type="ECO:0000313" key="2">
    <source>
        <dbReference type="EMBL" id="MFH0248553.1"/>
    </source>
</evidence>
<keyword evidence="3" id="KW-1185">Reference proteome</keyword>
<feature type="domain" description="N-acetyltransferase" evidence="1">
    <location>
        <begin position="180"/>
        <end position="314"/>
    </location>
</feature>
<dbReference type="InterPro" id="IPR000182">
    <property type="entry name" value="GNAT_dom"/>
</dbReference>
<comment type="caution">
    <text evidence="2">The sequence shown here is derived from an EMBL/GenBank/DDBJ whole genome shotgun (WGS) entry which is preliminary data.</text>
</comment>
<evidence type="ECO:0000313" key="3">
    <source>
        <dbReference type="Proteomes" id="UP001607069"/>
    </source>
</evidence>
<dbReference type="RefSeq" id="WP_279951473.1">
    <property type="nucleotide sequence ID" value="NZ_BAABEN010000028.1"/>
</dbReference>
<dbReference type="SUPFAM" id="SSF55729">
    <property type="entry name" value="Acyl-CoA N-acyltransferases (Nat)"/>
    <property type="match status" value="1"/>
</dbReference>
<dbReference type="PROSITE" id="PS51186">
    <property type="entry name" value="GNAT"/>
    <property type="match status" value="1"/>
</dbReference>
<dbReference type="InterPro" id="IPR016181">
    <property type="entry name" value="Acyl_CoA_acyltransferase"/>
</dbReference>
<accession>A0ABW7HRV0</accession>
<evidence type="ECO:0000259" key="1">
    <source>
        <dbReference type="PROSITE" id="PS51186"/>
    </source>
</evidence>
<organism evidence="2 3">
    <name type="scientific">Streptomyces chitinivorans</name>
    <dbReference type="NCBI Taxonomy" id="1257027"/>
    <lineage>
        <taxon>Bacteria</taxon>
        <taxon>Bacillati</taxon>
        <taxon>Actinomycetota</taxon>
        <taxon>Actinomycetes</taxon>
        <taxon>Kitasatosporales</taxon>
        <taxon>Streptomycetaceae</taxon>
        <taxon>Streptomyces</taxon>
    </lineage>
</organism>
<dbReference type="Gene3D" id="3.40.630.30">
    <property type="match status" value="1"/>
</dbReference>